<evidence type="ECO:0000256" key="1">
    <source>
        <dbReference type="ARBA" id="ARBA00022737"/>
    </source>
</evidence>
<dbReference type="InterPro" id="IPR035994">
    <property type="entry name" value="Nucleoside_phosphorylase_sf"/>
</dbReference>
<dbReference type="InterPro" id="IPR056884">
    <property type="entry name" value="NPHP3-like_N"/>
</dbReference>
<dbReference type="PANTHER" id="PTHR46082">
    <property type="entry name" value="ATP/GTP-BINDING PROTEIN-RELATED"/>
    <property type="match status" value="1"/>
</dbReference>
<dbReference type="SMART" id="SM00248">
    <property type="entry name" value="ANK"/>
    <property type="match status" value="3"/>
</dbReference>
<dbReference type="InterPro" id="IPR054471">
    <property type="entry name" value="GPIID_WHD"/>
</dbReference>
<dbReference type="GeneID" id="36554324"/>
<feature type="domain" description="NACHT" evidence="3">
    <location>
        <begin position="377"/>
        <end position="525"/>
    </location>
</feature>
<dbReference type="VEuPathDB" id="FungiDB:P170DRAFT_406334"/>
<feature type="repeat" description="ANK" evidence="2">
    <location>
        <begin position="858"/>
        <end position="890"/>
    </location>
</feature>
<dbReference type="PROSITE" id="PS50297">
    <property type="entry name" value="ANK_REP_REGION"/>
    <property type="match status" value="2"/>
</dbReference>
<accession>A0A2I2GDH5</accession>
<dbReference type="AlphaFoldDB" id="A0A2I2GDH5"/>
<name>A0A2I2GDH5_9EURO</name>
<evidence type="ECO:0000313" key="5">
    <source>
        <dbReference type="Proteomes" id="UP000234275"/>
    </source>
</evidence>
<evidence type="ECO:0000313" key="4">
    <source>
        <dbReference type="EMBL" id="PLB50891.1"/>
    </source>
</evidence>
<feature type="repeat" description="ANK" evidence="2">
    <location>
        <begin position="925"/>
        <end position="957"/>
    </location>
</feature>
<keyword evidence="1" id="KW-0677">Repeat</keyword>
<dbReference type="Pfam" id="PF22939">
    <property type="entry name" value="WHD_GPIID"/>
    <property type="match status" value="1"/>
</dbReference>
<evidence type="ECO:0000259" key="3">
    <source>
        <dbReference type="PROSITE" id="PS50837"/>
    </source>
</evidence>
<reference evidence="4 5" key="1">
    <citation type="submission" date="2016-12" db="EMBL/GenBank/DDBJ databases">
        <title>The genomes of Aspergillus section Nigri reveals drivers in fungal speciation.</title>
        <authorList>
            <consortium name="DOE Joint Genome Institute"/>
            <person name="Vesth T.C."/>
            <person name="Nybo J."/>
            <person name="Theobald S."/>
            <person name="Brandl J."/>
            <person name="Frisvad J.C."/>
            <person name="Nielsen K.F."/>
            <person name="Lyhne E.K."/>
            <person name="Kogle M.E."/>
            <person name="Kuo A."/>
            <person name="Riley R."/>
            <person name="Clum A."/>
            <person name="Nolan M."/>
            <person name="Lipzen A."/>
            <person name="Salamov A."/>
            <person name="Henrissat B."/>
            <person name="Wiebenga A."/>
            <person name="De Vries R.P."/>
            <person name="Grigoriev I.V."/>
            <person name="Mortensen U.H."/>
            <person name="Andersen M.R."/>
            <person name="Baker S.E."/>
        </authorList>
    </citation>
    <scope>NUCLEOTIDE SEQUENCE [LARGE SCALE GENOMIC DNA]</scope>
    <source>
        <strain evidence="4 5">IBT 23096</strain>
    </source>
</reference>
<dbReference type="PROSITE" id="PS50088">
    <property type="entry name" value="ANK_REPEAT"/>
    <property type="match status" value="2"/>
</dbReference>
<keyword evidence="5" id="KW-1185">Reference proteome</keyword>
<dbReference type="Pfam" id="PF12796">
    <property type="entry name" value="Ank_2"/>
    <property type="match status" value="1"/>
</dbReference>
<dbReference type="RefSeq" id="XP_024706193.1">
    <property type="nucleotide sequence ID" value="XM_024846625.1"/>
</dbReference>
<keyword evidence="2" id="KW-0040">ANK repeat</keyword>
<organism evidence="4 5">
    <name type="scientific">Aspergillus steynii IBT 23096</name>
    <dbReference type="NCBI Taxonomy" id="1392250"/>
    <lineage>
        <taxon>Eukaryota</taxon>
        <taxon>Fungi</taxon>
        <taxon>Dikarya</taxon>
        <taxon>Ascomycota</taxon>
        <taxon>Pezizomycotina</taxon>
        <taxon>Eurotiomycetes</taxon>
        <taxon>Eurotiomycetidae</taxon>
        <taxon>Eurotiales</taxon>
        <taxon>Aspergillaceae</taxon>
        <taxon>Aspergillus</taxon>
        <taxon>Aspergillus subgen. Circumdati</taxon>
    </lineage>
</organism>
<dbReference type="OrthoDB" id="1577640at2759"/>
<dbReference type="SUPFAM" id="SSF52540">
    <property type="entry name" value="P-loop containing nucleoside triphosphate hydrolases"/>
    <property type="match status" value="1"/>
</dbReference>
<evidence type="ECO:0000256" key="2">
    <source>
        <dbReference type="PROSITE-ProRule" id="PRU00023"/>
    </source>
</evidence>
<comment type="caution">
    <text evidence="4">The sequence shown here is derived from an EMBL/GenBank/DDBJ whole genome shotgun (WGS) entry which is preliminary data.</text>
</comment>
<gene>
    <name evidence="4" type="ORF">P170DRAFT_406334</name>
</gene>
<dbReference type="EMBL" id="MSFO01000003">
    <property type="protein sequence ID" value="PLB50891.1"/>
    <property type="molecule type" value="Genomic_DNA"/>
</dbReference>
<dbReference type="InterPro" id="IPR007111">
    <property type="entry name" value="NACHT_NTPase"/>
</dbReference>
<dbReference type="InterPro" id="IPR027417">
    <property type="entry name" value="P-loop_NTPase"/>
</dbReference>
<proteinExistence type="predicted"/>
<dbReference type="InterPro" id="IPR036770">
    <property type="entry name" value="Ankyrin_rpt-contain_sf"/>
</dbReference>
<dbReference type="SUPFAM" id="SSF53167">
    <property type="entry name" value="Purine and uridine phosphorylases"/>
    <property type="match status" value="1"/>
</dbReference>
<dbReference type="STRING" id="1392250.A0A2I2GDH5"/>
<dbReference type="PROSITE" id="PS50837">
    <property type="entry name" value="NACHT"/>
    <property type="match status" value="1"/>
</dbReference>
<sequence length="983" mass="110521">MPSEPDSHVHADYTVAWISALPLELTAATTMLDEVHPRLPQPLSDTNAYILGSVLGHNVIMTCLPSGSIGTNSAAAVVSNMRSTFPQIQYGLMVGIGGGAPSDKNDIRLGDIVVSVPTGAYGGVVQYDFGKAIARGEIEHTGMLNRPPEVLLSGVSKLQAEYKREGNPILSMLEERSDMNDLAGTYRFPGLEQDRLFEAKYEHVQSKEICGLCDVGRIKQRSPRKSHEPEIHYGLIASGNQLIKNGVTREMLAKRFGFLCFEMEAAGLMNQLPSLVIRGICDYADSHKHDKWQGYAAMTAASYARLLLSILPLVVPVRVAEQSKAYQGLFLTDPEDEMNSLKRRKGSRAPGTCEWLLETQDMLRWLNSKPSETDIWNFCWLYGNPGTGKSTMAITLAEKLARHDLFIDGNARLAYFFCDSSNEVQRTAIAVLRGLLYHLIKNSPSLIDFVMPKYHARREKLFTSFDALWAILLMIGRESGQAIYCIIDGLDECDVESQTTLMGQFNASFQGHKSPDLHILVTSRPYEEIRRSLCDYPSYNLSSYQRVQDDLATMIESRVDELSRRNRYPYRVRRKVSAILKERAEGTFLWVGIACDELKHTRAKDAVQTLRRLPKSLNSVYQKMLDTALDQSSEDTVVIKRILSFVAVARRPLSTLELADACQLYECQDRDYQLAFLHDDIHACRLSIILDDGVVFLLHKSVKNFLLNDQNNRIIDEISAHADLAYCCIDRILSSYKANRWGGDVHDATDFLQYSAEYWPEHAHEAESCFTIQRNQVEFFELRSPSRDWWLDYMRSLYMFDLSHEVPFNFSIFHVAARWGIPCLISYVLSQQEAFNLEQREIISESLSHEYLSTISSDGRTPLDESASAGHLEVFTLLLEKGVFPDSGNASKETLLWQAAYRGYHSVVRVLLESARVEVDALSVDRISPLMAAAAGEHTGIVQMLLQAGADPLFVSAKGETAYSLTPEANLRIRNLVREYGAS</sequence>
<dbReference type="InterPro" id="IPR002110">
    <property type="entry name" value="Ankyrin_rpt"/>
</dbReference>
<protein>
    <submittedName>
        <fullName evidence="4">Purine and uridine phosphorylase</fullName>
    </submittedName>
</protein>
<dbReference type="Gene3D" id="3.40.50.1580">
    <property type="entry name" value="Nucleoside phosphorylase domain"/>
    <property type="match status" value="1"/>
</dbReference>
<dbReference type="InterPro" id="IPR053137">
    <property type="entry name" value="NLR-like"/>
</dbReference>
<dbReference type="Proteomes" id="UP000234275">
    <property type="component" value="Unassembled WGS sequence"/>
</dbReference>
<dbReference type="Gene3D" id="3.40.50.300">
    <property type="entry name" value="P-loop containing nucleotide triphosphate hydrolases"/>
    <property type="match status" value="1"/>
</dbReference>
<dbReference type="Pfam" id="PF24883">
    <property type="entry name" value="NPHP3_N"/>
    <property type="match status" value="1"/>
</dbReference>
<dbReference type="Gene3D" id="1.25.40.20">
    <property type="entry name" value="Ankyrin repeat-containing domain"/>
    <property type="match status" value="1"/>
</dbReference>
<dbReference type="PANTHER" id="PTHR46082:SF11">
    <property type="entry name" value="AAA+ ATPASE DOMAIN-CONTAINING PROTEIN-RELATED"/>
    <property type="match status" value="1"/>
</dbReference>
<dbReference type="Pfam" id="PF00023">
    <property type="entry name" value="Ank"/>
    <property type="match status" value="1"/>
</dbReference>
<dbReference type="SUPFAM" id="SSF48403">
    <property type="entry name" value="Ankyrin repeat"/>
    <property type="match status" value="1"/>
</dbReference>
<dbReference type="GO" id="GO:0009116">
    <property type="term" value="P:nucleoside metabolic process"/>
    <property type="evidence" value="ECO:0007669"/>
    <property type="project" value="InterPro"/>
</dbReference>
<dbReference type="GO" id="GO:0003824">
    <property type="term" value="F:catalytic activity"/>
    <property type="evidence" value="ECO:0007669"/>
    <property type="project" value="InterPro"/>
</dbReference>